<dbReference type="Proteomes" id="UP000256321">
    <property type="component" value="Unassembled WGS sequence"/>
</dbReference>
<dbReference type="RefSeq" id="WP_115499692.1">
    <property type="nucleotide sequence ID" value="NZ_JACRTI010000023.1"/>
</dbReference>
<name>A0A3D8HDQ6_9BACT</name>
<dbReference type="PANTHER" id="PTHR10632:SF2">
    <property type="entry name" value="SULFIDE:QUINONE OXIDOREDUCTASE, MITOCHONDRIAL"/>
    <property type="match status" value="1"/>
</dbReference>
<organism evidence="3 4">
    <name type="scientific">Parabacteroides acidifaciens</name>
    <dbReference type="NCBI Taxonomy" id="2290935"/>
    <lineage>
        <taxon>Bacteria</taxon>
        <taxon>Pseudomonadati</taxon>
        <taxon>Bacteroidota</taxon>
        <taxon>Bacteroidia</taxon>
        <taxon>Bacteroidales</taxon>
        <taxon>Tannerellaceae</taxon>
        <taxon>Parabacteroides</taxon>
    </lineage>
</organism>
<dbReference type="EMBL" id="JACRTI010000023">
    <property type="protein sequence ID" value="MBC8602185.1"/>
    <property type="molecule type" value="Genomic_DNA"/>
</dbReference>
<dbReference type="InterPro" id="IPR006311">
    <property type="entry name" value="TAT_signal"/>
</dbReference>
<evidence type="ECO:0000313" key="4">
    <source>
        <dbReference type="Proteomes" id="UP000256321"/>
    </source>
</evidence>
<dbReference type="AlphaFoldDB" id="A0A3D8HDQ6"/>
<dbReference type="InterPro" id="IPR023753">
    <property type="entry name" value="FAD/NAD-binding_dom"/>
</dbReference>
<dbReference type="Pfam" id="PF07992">
    <property type="entry name" value="Pyr_redox_2"/>
    <property type="match status" value="1"/>
</dbReference>
<feature type="domain" description="FAD/NAD(P)-binding" evidence="1">
    <location>
        <begin position="51"/>
        <end position="163"/>
    </location>
</feature>
<dbReference type="PANTHER" id="PTHR10632">
    <property type="entry name" value="SULFIDE:QUINONE OXIDOREDUCTASE"/>
    <property type="match status" value="1"/>
</dbReference>
<dbReference type="Proteomes" id="UP000629596">
    <property type="component" value="Unassembled WGS sequence"/>
</dbReference>
<evidence type="ECO:0000313" key="3">
    <source>
        <dbReference type="EMBL" id="RDU49113.1"/>
    </source>
</evidence>
<dbReference type="EMBL" id="QREV01000023">
    <property type="protein sequence ID" value="RDU49113.1"/>
    <property type="molecule type" value="Genomic_DNA"/>
</dbReference>
<keyword evidence="5" id="KW-1185">Reference proteome</keyword>
<comment type="caution">
    <text evidence="3">The sequence shown here is derived from an EMBL/GenBank/DDBJ whole genome shotgun (WGS) entry which is preliminary data.</text>
</comment>
<dbReference type="GO" id="GO:0071949">
    <property type="term" value="F:FAD binding"/>
    <property type="evidence" value="ECO:0007669"/>
    <property type="project" value="TreeGrafter"/>
</dbReference>
<proteinExistence type="predicted"/>
<dbReference type="InterPro" id="IPR036188">
    <property type="entry name" value="FAD/NAD-bd_sf"/>
</dbReference>
<evidence type="ECO:0000313" key="5">
    <source>
        <dbReference type="Proteomes" id="UP000629596"/>
    </source>
</evidence>
<reference evidence="3 4" key="1">
    <citation type="submission" date="2018-07" db="EMBL/GenBank/DDBJ databases">
        <title>Parabacteroides acidifaciens nov. sp., isolated from human feces.</title>
        <authorList>
            <person name="Wang Y.J."/>
        </authorList>
    </citation>
    <scope>NUCLEOTIDE SEQUENCE [LARGE SCALE GENOMIC DNA]</scope>
    <source>
        <strain evidence="3 4">426-9</strain>
    </source>
</reference>
<reference evidence="2 5" key="2">
    <citation type="submission" date="2020-08" db="EMBL/GenBank/DDBJ databases">
        <title>Genome public.</title>
        <authorList>
            <person name="Liu C."/>
            <person name="Sun Q."/>
        </authorList>
    </citation>
    <scope>NUCLEOTIDE SEQUENCE [LARGE SCALE GENOMIC DNA]</scope>
    <source>
        <strain evidence="2 5">426_9</strain>
    </source>
</reference>
<gene>
    <name evidence="3" type="ORF">DWU89_10980</name>
    <name evidence="2" type="ORF">H8784_10710</name>
</gene>
<dbReference type="InterPro" id="IPR015904">
    <property type="entry name" value="Sulphide_quinone_reductase"/>
</dbReference>
<evidence type="ECO:0000259" key="1">
    <source>
        <dbReference type="Pfam" id="PF07992"/>
    </source>
</evidence>
<accession>A0A3D8HDQ6</accession>
<dbReference type="GO" id="GO:0070221">
    <property type="term" value="P:sulfide oxidation, using sulfide:quinone oxidoreductase"/>
    <property type="evidence" value="ECO:0007669"/>
    <property type="project" value="TreeGrafter"/>
</dbReference>
<protein>
    <submittedName>
        <fullName evidence="3">NAD(P)/FAD-dependent oxidoreductase</fullName>
    </submittedName>
</protein>
<dbReference type="GO" id="GO:0070224">
    <property type="term" value="F:sulfide:quinone oxidoreductase activity"/>
    <property type="evidence" value="ECO:0007669"/>
    <property type="project" value="TreeGrafter"/>
</dbReference>
<dbReference type="Gene3D" id="3.50.50.100">
    <property type="match status" value="1"/>
</dbReference>
<dbReference type="SUPFAM" id="SSF51905">
    <property type="entry name" value="FAD/NAD(P)-binding domain"/>
    <property type="match status" value="2"/>
</dbReference>
<evidence type="ECO:0000313" key="2">
    <source>
        <dbReference type="EMBL" id="MBC8602185.1"/>
    </source>
</evidence>
<dbReference type="PROSITE" id="PS51318">
    <property type="entry name" value="TAT"/>
    <property type="match status" value="1"/>
</dbReference>
<sequence length="458" mass="51631">MMKHELEDQLKAFEKKGIDRRHFFKLMAMAGLLTAASTQKAKAFSSNAKGKIVIIGGGAAGISMAARLKSWLDKPDITLIDPSDRQFYQPGFTLIASGVYQPNDVWKKQEDCMPSDIKWIKDSVTAVDPVWNQVTTQNNGKIAYDFLVLTPGIQTNWEKVEGITHDTLGQGNAYSIYDFEGAQKTWKGLQEFSKTGGRGIFTDTYTKHKCGGAPKKICLLTEHYNRKQGTRDKVDLNYYTASKELYDIPYFTPRLLEIYKERNVPINLNVRVKGVDTSAKQVHFEKIETVGDQKVYTPFVEDYDFLHFTPPMSAPDFVKEAGLGWTEGKLAADGWVMVDKETLVHKTYPNIVSLGDVAGIPTSKTSAAVRKQVPIAAKNLISLMEGKEPVEKYDGYAACPIVTDYGHVLLCEFNYKKEQESSFPFSMMNPSKELWAAWLLKVYFLKPMYFYGMLNGWA</sequence>